<dbReference type="AlphaFoldDB" id="A0A7J6PIC5"/>
<organism evidence="2 3">
    <name type="scientific">Perkinsus olseni</name>
    <name type="common">Perkinsus atlanticus</name>
    <dbReference type="NCBI Taxonomy" id="32597"/>
    <lineage>
        <taxon>Eukaryota</taxon>
        <taxon>Sar</taxon>
        <taxon>Alveolata</taxon>
        <taxon>Perkinsozoa</taxon>
        <taxon>Perkinsea</taxon>
        <taxon>Perkinsida</taxon>
        <taxon>Perkinsidae</taxon>
        <taxon>Perkinsus</taxon>
    </lineage>
</organism>
<keyword evidence="1" id="KW-0732">Signal</keyword>
<evidence type="ECO:0000256" key="1">
    <source>
        <dbReference type="SAM" id="SignalP"/>
    </source>
</evidence>
<feature type="signal peptide" evidence="1">
    <location>
        <begin position="1"/>
        <end position="27"/>
    </location>
</feature>
<comment type="caution">
    <text evidence="2">The sequence shown here is derived from an EMBL/GenBank/DDBJ whole genome shotgun (WGS) entry which is preliminary data.</text>
</comment>
<accession>A0A7J6PIC5</accession>
<dbReference type="EMBL" id="JABANP010000016">
    <property type="protein sequence ID" value="KAF4695928.1"/>
    <property type="molecule type" value="Genomic_DNA"/>
</dbReference>
<protein>
    <submittedName>
        <fullName evidence="2">Uncharacterized protein</fullName>
    </submittedName>
</protein>
<feature type="chain" id="PRO_5029863136" evidence="1">
    <location>
        <begin position="28"/>
        <end position="332"/>
    </location>
</feature>
<sequence>MAFPKRSVTKTLRCFGLCCLLPYSVKASWSPYEPQMSQVVREQEVLYARVGRNVEFFFIPWNSAAVDSIEESRRLGLTRQKKTFPGKARSQENDAKETSVIAYDFVPYNCWNITHPGPRGSGRSVAKAQILRVVDGKTAEYIADVVHSGGCFKRIEVMTSSYTRQEGAAVEEAPQYVLHELRQICNDGFAALKPSSSLPKLDGIYVGSRDERSLKLRFRNSVIEDADLIVEKFADIYPFVTYHPLCSGIVSYVSRGHHGNTLMVLKKSIGELGVIWKKDQNDDDTILFQDHLLCNMEKHRRRTIIQYSFDEWDRYLPESFILGRHASRLKQV</sequence>
<evidence type="ECO:0000313" key="2">
    <source>
        <dbReference type="EMBL" id="KAF4695928.1"/>
    </source>
</evidence>
<proteinExistence type="predicted"/>
<name>A0A7J6PIC5_PEROL</name>
<gene>
    <name evidence="2" type="ORF">FOZ60_003092</name>
</gene>
<evidence type="ECO:0000313" key="3">
    <source>
        <dbReference type="Proteomes" id="UP000541610"/>
    </source>
</evidence>
<reference evidence="2 3" key="1">
    <citation type="submission" date="2020-04" db="EMBL/GenBank/DDBJ databases">
        <title>Perkinsus olseni comparative genomics.</title>
        <authorList>
            <person name="Bogema D.R."/>
        </authorList>
    </citation>
    <scope>NUCLEOTIDE SEQUENCE [LARGE SCALE GENOMIC DNA]</scope>
    <source>
        <strain evidence="2">00978-12</strain>
    </source>
</reference>
<dbReference type="Proteomes" id="UP000541610">
    <property type="component" value="Unassembled WGS sequence"/>
</dbReference>
<dbReference type="OrthoDB" id="5952022at2759"/>